<dbReference type="AlphaFoldDB" id="A0A327LYB3"/>
<accession>A0A327LYB3</accession>
<comment type="caution">
    <text evidence="1">The sequence shown here is derived from an EMBL/GenBank/DDBJ whole genome shotgun (WGS) entry which is preliminary data.</text>
</comment>
<keyword evidence="2" id="KW-1185">Reference proteome</keyword>
<protein>
    <recommendedName>
        <fullName evidence="3">Growth inhibitor PemK</fullName>
    </recommendedName>
</protein>
<proteinExistence type="predicted"/>
<gene>
    <name evidence="1" type="ORF">DOO78_25085</name>
</gene>
<sequence length="147" mass="16238">MKSDAPALPAVGDVIRYAYLWSHEHAAGREEGSKDRPSAVVALIRKEDGKDEVVVLPITSTPPAEPGAAVEIPAEARARLGLQREPCWVVVTEYNHFVWPGPDLRPTEGGTGTFTYGPLSNRMMAQIRDAFAAWRHKHRVTAVRRTE</sequence>
<name>A0A327LYB3_9PROT</name>
<dbReference type="EMBL" id="QLIX01000038">
    <property type="protein sequence ID" value="RAI55164.1"/>
    <property type="molecule type" value="Genomic_DNA"/>
</dbReference>
<dbReference type="Proteomes" id="UP000249065">
    <property type="component" value="Unassembled WGS sequence"/>
</dbReference>
<dbReference type="OrthoDB" id="7432864at2"/>
<reference evidence="2" key="1">
    <citation type="submission" date="2018-06" db="EMBL/GenBank/DDBJ databases">
        <authorList>
            <person name="Khan S.A."/>
        </authorList>
    </citation>
    <scope>NUCLEOTIDE SEQUENCE [LARGE SCALE GENOMIC DNA]</scope>
    <source>
        <strain evidence="2">DB-1506</strain>
    </source>
</reference>
<organism evidence="1 2">
    <name type="scientific">Roseicella frigidaeris</name>
    <dbReference type="NCBI Taxonomy" id="2230885"/>
    <lineage>
        <taxon>Bacteria</taxon>
        <taxon>Pseudomonadati</taxon>
        <taxon>Pseudomonadota</taxon>
        <taxon>Alphaproteobacteria</taxon>
        <taxon>Acetobacterales</taxon>
        <taxon>Roseomonadaceae</taxon>
        <taxon>Roseicella</taxon>
    </lineage>
</organism>
<evidence type="ECO:0008006" key="3">
    <source>
        <dbReference type="Google" id="ProtNLM"/>
    </source>
</evidence>
<evidence type="ECO:0000313" key="2">
    <source>
        <dbReference type="Proteomes" id="UP000249065"/>
    </source>
</evidence>
<evidence type="ECO:0000313" key="1">
    <source>
        <dbReference type="EMBL" id="RAI55164.1"/>
    </source>
</evidence>
<dbReference type="RefSeq" id="WP_111472633.1">
    <property type="nucleotide sequence ID" value="NZ_QLIX01000038.1"/>
</dbReference>